<proteinExistence type="predicted"/>
<comment type="caution">
    <text evidence="2">The sequence shown here is derived from an EMBL/GenBank/DDBJ whole genome shotgun (WGS) entry which is preliminary data.</text>
</comment>
<evidence type="ECO:0000313" key="3">
    <source>
        <dbReference type="Proteomes" id="UP000018888"/>
    </source>
</evidence>
<evidence type="ECO:0000313" key="2">
    <source>
        <dbReference type="EMBL" id="POG82978.1"/>
    </source>
</evidence>
<keyword evidence="1" id="KW-1133">Transmembrane helix</keyword>
<evidence type="ECO:0000256" key="1">
    <source>
        <dbReference type="SAM" id="Phobius"/>
    </source>
</evidence>
<reference evidence="2 3" key="2">
    <citation type="journal article" date="2018" name="New Phytol.">
        <title>High intraspecific genome diversity in the model arbuscular mycorrhizal symbiont Rhizophagus irregularis.</title>
        <authorList>
            <person name="Chen E.C.H."/>
            <person name="Morin E."/>
            <person name="Beaudet D."/>
            <person name="Noel J."/>
            <person name="Yildirir G."/>
            <person name="Ndikumana S."/>
            <person name="Charron P."/>
            <person name="St-Onge C."/>
            <person name="Giorgi J."/>
            <person name="Kruger M."/>
            <person name="Marton T."/>
            <person name="Ropars J."/>
            <person name="Grigoriev I.V."/>
            <person name="Hainaut M."/>
            <person name="Henrissat B."/>
            <person name="Roux C."/>
            <person name="Martin F."/>
            <person name="Corradi N."/>
        </authorList>
    </citation>
    <scope>NUCLEOTIDE SEQUENCE [LARGE SCALE GENOMIC DNA]</scope>
    <source>
        <strain evidence="2 3">DAOM 197198</strain>
    </source>
</reference>
<organism evidence="2 3">
    <name type="scientific">Rhizophagus irregularis (strain DAOM 181602 / DAOM 197198 / MUCL 43194)</name>
    <name type="common">Arbuscular mycorrhizal fungus</name>
    <name type="synonym">Glomus intraradices</name>
    <dbReference type="NCBI Taxonomy" id="747089"/>
    <lineage>
        <taxon>Eukaryota</taxon>
        <taxon>Fungi</taxon>
        <taxon>Fungi incertae sedis</taxon>
        <taxon>Mucoromycota</taxon>
        <taxon>Glomeromycotina</taxon>
        <taxon>Glomeromycetes</taxon>
        <taxon>Glomerales</taxon>
        <taxon>Glomeraceae</taxon>
        <taxon>Rhizophagus</taxon>
    </lineage>
</organism>
<gene>
    <name evidence="2" type="ORF">GLOIN_2v381825</name>
</gene>
<feature type="transmembrane region" description="Helical" evidence="1">
    <location>
        <begin position="33"/>
        <end position="56"/>
    </location>
</feature>
<reference evidence="2 3" key="1">
    <citation type="journal article" date="2013" name="Proc. Natl. Acad. Sci. U.S.A.">
        <title>Genome of an arbuscular mycorrhizal fungus provides insight into the oldest plant symbiosis.</title>
        <authorList>
            <person name="Tisserant E."/>
            <person name="Malbreil M."/>
            <person name="Kuo A."/>
            <person name="Kohler A."/>
            <person name="Symeonidi A."/>
            <person name="Balestrini R."/>
            <person name="Charron P."/>
            <person name="Duensing N."/>
            <person name="Frei Dit Frey N."/>
            <person name="Gianinazzi-Pearson V."/>
            <person name="Gilbert L.B."/>
            <person name="Handa Y."/>
            <person name="Herr J.R."/>
            <person name="Hijri M."/>
            <person name="Koul R."/>
            <person name="Kawaguchi M."/>
            <person name="Krajinski F."/>
            <person name="Lammers P.J."/>
            <person name="Masclaux F.G."/>
            <person name="Murat C."/>
            <person name="Morin E."/>
            <person name="Ndikumana S."/>
            <person name="Pagni M."/>
            <person name="Petitpierre D."/>
            <person name="Requena N."/>
            <person name="Rosikiewicz P."/>
            <person name="Riley R."/>
            <person name="Saito K."/>
            <person name="San Clemente H."/>
            <person name="Shapiro H."/>
            <person name="van Tuinen D."/>
            <person name="Becard G."/>
            <person name="Bonfante P."/>
            <person name="Paszkowski U."/>
            <person name="Shachar-Hill Y.Y."/>
            <person name="Tuskan G.A."/>
            <person name="Young P.W."/>
            <person name="Sanders I.R."/>
            <person name="Henrissat B."/>
            <person name="Rensing S.A."/>
            <person name="Grigoriev I.V."/>
            <person name="Corradi N."/>
            <person name="Roux C."/>
            <person name="Martin F."/>
        </authorList>
    </citation>
    <scope>NUCLEOTIDE SEQUENCE [LARGE SCALE GENOMIC DNA]</scope>
    <source>
        <strain evidence="2 3">DAOM 197198</strain>
    </source>
</reference>
<keyword evidence="1" id="KW-0472">Membrane</keyword>
<dbReference type="Proteomes" id="UP000018888">
    <property type="component" value="Unassembled WGS sequence"/>
</dbReference>
<name>A0A2P4QZJ1_RHIID</name>
<keyword evidence="1" id="KW-0812">Transmembrane</keyword>
<feature type="transmembrane region" description="Helical" evidence="1">
    <location>
        <begin position="6"/>
        <end position="26"/>
    </location>
</feature>
<sequence>MVFFIFFLTSVFLSVFILRPLFFRFVCEFMCGWCVCLFPQIFFNFFFFFFQFFIIIK</sequence>
<dbReference type="AlphaFoldDB" id="A0A2P4QZJ1"/>
<accession>A0A2P4QZJ1</accession>
<dbReference type="EMBL" id="AUPC02000002">
    <property type="protein sequence ID" value="POG82978.1"/>
    <property type="molecule type" value="Genomic_DNA"/>
</dbReference>
<keyword evidence="3" id="KW-1185">Reference proteome</keyword>
<protein>
    <submittedName>
        <fullName evidence="2">Uncharacterized protein</fullName>
    </submittedName>
</protein>